<evidence type="ECO:0000256" key="2">
    <source>
        <dbReference type="ARBA" id="ARBA00004906"/>
    </source>
</evidence>
<keyword evidence="8" id="KW-1185">Reference proteome</keyword>
<evidence type="ECO:0000256" key="1">
    <source>
        <dbReference type="ARBA" id="ARBA00004123"/>
    </source>
</evidence>
<sequence length="322" mass="36904">MQATEAQWKEMHFAARNKELIKHWKQQIKKLTRSKACADAGLLDENLLRRSLQFYTSVAEFLLAALAVPGAGSPSSLPLPGEGPPIFSALPEWYVEDIAEFLLLCPAVSIFLRRLLPHYLTLVWQVGYTTLDINMFCPSVVADSVEDSLVTWLLVGVCSPHYFRNPYLIAKIIEVLFVVNPGIQPRTEQLHARIMAHPISETQLPSCLMKFYTDVETTGSSSEFYDKFTIRYHISLILKGMWDNPVHRQAIVNESKSGKQFVKFINMLMNDTTFLLDESLESLKRIHEVQELMADTDTWTQTPQDQQQIRQRQLTADERQCR</sequence>
<accession>A0ABN7PCF9</accession>
<protein>
    <recommendedName>
        <fullName evidence="6">PH domain-containing protein</fullName>
    </recommendedName>
</protein>
<evidence type="ECO:0000313" key="7">
    <source>
        <dbReference type="EMBL" id="CAG2065474.1"/>
    </source>
</evidence>
<feature type="domain" description="PH" evidence="6">
    <location>
        <begin position="1"/>
        <end position="33"/>
    </location>
</feature>
<dbReference type="InterPro" id="IPR019474">
    <property type="entry name" value="Ub_conjug_fac_E4_core"/>
</dbReference>
<proteinExistence type="predicted"/>
<comment type="caution">
    <text evidence="7">The sequence shown here is derived from an EMBL/GenBank/DDBJ whole genome shotgun (WGS) entry which is preliminary data.</text>
</comment>
<organism evidence="7 8">
    <name type="scientific">Timema podura</name>
    <name type="common">Walking stick</name>
    <dbReference type="NCBI Taxonomy" id="61482"/>
    <lineage>
        <taxon>Eukaryota</taxon>
        <taxon>Metazoa</taxon>
        <taxon>Ecdysozoa</taxon>
        <taxon>Arthropoda</taxon>
        <taxon>Hexapoda</taxon>
        <taxon>Insecta</taxon>
        <taxon>Pterygota</taxon>
        <taxon>Neoptera</taxon>
        <taxon>Polyneoptera</taxon>
        <taxon>Phasmatodea</taxon>
        <taxon>Timematodea</taxon>
        <taxon>Timematoidea</taxon>
        <taxon>Timematidae</taxon>
        <taxon>Timema</taxon>
    </lineage>
</organism>
<reference evidence="7" key="1">
    <citation type="submission" date="2021-03" db="EMBL/GenBank/DDBJ databases">
        <authorList>
            <person name="Tran Van P."/>
        </authorList>
    </citation>
    <scope>NUCLEOTIDE SEQUENCE</scope>
</reference>
<comment type="subcellular location">
    <subcellularLocation>
        <location evidence="1">Nucleus</location>
    </subcellularLocation>
</comment>
<dbReference type="InterPro" id="IPR045132">
    <property type="entry name" value="UBE4"/>
</dbReference>
<gene>
    <name evidence="7" type="ORF">TPAB3V08_LOCUS12418</name>
</gene>
<evidence type="ECO:0000256" key="4">
    <source>
        <dbReference type="ARBA" id="ARBA00022786"/>
    </source>
</evidence>
<comment type="pathway">
    <text evidence="2">Protein modification; protein ubiquitination.</text>
</comment>
<dbReference type="InterPro" id="IPR001849">
    <property type="entry name" value="PH_domain"/>
</dbReference>
<dbReference type="PANTHER" id="PTHR13931">
    <property type="entry name" value="UBIQUITINATION FACTOR E4"/>
    <property type="match status" value="1"/>
</dbReference>
<dbReference type="PROSITE" id="PS50003">
    <property type="entry name" value="PH_DOMAIN"/>
    <property type="match status" value="1"/>
</dbReference>
<name>A0ABN7PCF9_TIMPD</name>
<keyword evidence="4" id="KW-0833">Ubl conjugation pathway</keyword>
<dbReference type="Proteomes" id="UP001153148">
    <property type="component" value="Unassembled WGS sequence"/>
</dbReference>
<keyword evidence="3" id="KW-0808">Transferase</keyword>
<evidence type="ECO:0000313" key="8">
    <source>
        <dbReference type="Proteomes" id="UP001153148"/>
    </source>
</evidence>
<dbReference type="PANTHER" id="PTHR13931:SF2">
    <property type="entry name" value="UBIQUITIN CONJUGATION FACTOR E4 B"/>
    <property type="match status" value="1"/>
</dbReference>
<dbReference type="EMBL" id="CAJPIN010043393">
    <property type="protein sequence ID" value="CAG2065474.1"/>
    <property type="molecule type" value="Genomic_DNA"/>
</dbReference>
<evidence type="ECO:0000256" key="3">
    <source>
        <dbReference type="ARBA" id="ARBA00022679"/>
    </source>
</evidence>
<evidence type="ECO:0000256" key="5">
    <source>
        <dbReference type="ARBA" id="ARBA00023242"/>
    </source>
</evidence>
<dbReference type="Pfam" id="PF10408">
    <property type="entry name" value="Ufd2P_core"/>
    <property type="match status" value="1"/>
</dbReference>
<evidence type="ECO:0000259" key="6">
    <source>
        <dbReference type="PROSITE" id="PS50003"/>
    </source>
</evidence>
<keyword evidence="5" id="KW-0539">Nucleus</keyword>